<protein>
    <submittedName>
        <fullName evidence="2">GNAT family N-acetyltransferase</fullName>
    </submittedName>
</protein>
<dbReference type="GO" id="GO:0016747">
    <property type="term" value="F:acyltransferase activity, transferring groups other than amino-acyl groups"/>
    <property type="evidence" value="ECO:0007669"/>
    <property type="project" value="InterPro"/>
</dbReference>
<proteinExistence type="predicted"/>
<reference evidence="2" key="1">
    <citation type="submission" date="2021-08" db="EMBL/GenBank/DDBJ databases">
        <title>Comparative analyses of Brucepasteria parasyntrophica and Teretinema zuelzerae.</title>
        <authorList>
            <person name="Song Y."/>
            <person name="Brune A."/>
        </authorList>
    </citation>
    <scope>NUCLEOTIDE SEQUENCE</scope>
    <source>
        <strain evidence="2">DSM 1903</strain>
    </source>
</reference>
<dbReference type="RefSeq" id="WP_230758109.1">
    <property type="nucleotide sequence ID" value="NZ_JAINWA010000003.1"/>
</dbReference>
<dbReference type="InterPro" id="IPR000182">
    <property type="entry name" value="GNAT_dom"/>
</dbReference>
<keyword evidence="3" id="KW-1185">Reference proteome</keyword>
<evidence type="ECO:0000313" key="2">
    <source>
        <dbReference type="EMBL" id="MCD1655955.1"/>
    </source>
</evidence>
<dbReference type="Proteomes" id="UP001198163">
    <property type="component" value="Unassembled WGS sequence"/>
</dbReference>
<comment type="caution">
    <text evidence="2">The sequence shown here is derived from an EMBL/GenBank/DDBJ whole genome shotgun (WGS) entry which is preliminary data.</text>
</comment>
<dbReference type="PROSITE" id="PS51186">
    <property type="entry name" value="GNAT"/>
    <property type="match status" value="1"/>
</dbReference>
<organism evidence="2 3">
    <name type="scientific">Teretinema zuelzerae</name>
    <dbReference type="NCBI Taxonomy" id="156"/>
    <lineage>
        <taxon>Bacteria</taxon>
        <taxon>Pseudomonadati</taxon>
        <taxon>Spirochaetota</taxon>
        <taxon>Spirochaetia</taxon>
        <taxon>Spirochaetales</taxon>
        <taxon>Treponemataceae</taxon>
        <taxon>Teretinema</taxon>
    </lineage>
</organism>
<evidence type="ECO:0000259" key="1">
    <source>
        <dbReference type="PROSITE" id="PS51186"/>
    </source>
</evidence>
<dbReference type="InterPro" id="IPR016181">
    <property type="entry name" value="Acyl_CoA_acyltransferase"/>
</dbReference>
<sequence>MVFLFRKKILNKSIEDVLYEKYTNENYTKKNLLLYEIGKRSGLSIAYNEKKVSNNCFNLTYLLVTDFCTSLRSAKTAPNKTQVKQMLVGRLRRRGKKLKEFMLTIKTADSTEINTLLSIYIEKVKWLRSMNKPLWDESQFTLEALNKKYENPVFYVGIINNEIIGGFILVEYDRLYWPEVTDNSTYFFYKFVISNKYCGKNYSDRILKWVKEYGREMNKKYIRLDYDGNRKPITEMYTRNGFNPVDTISNQHVSKLIKAEYLITGNN</sequence>
<evidence type="ECO:0000313" key="3">
    <source>
        <dbReference type="Proteomes" id="UP001198163"/>
    </source>
</evidence>
<name>A0AAE3EJ46_9SPIR</name>
<dbReference type="EMBL" id="JAINWA010000003">
    <property type="protein sequence ID" value="MCD1655955.1"/>
    <property type="molecule type" value="Genomic_DNA"/>
</dbReference>
<dbReference type="AlphaFoldDB" id="A0AAE3EJ46"/>
<feature type="domain" description="N-acetyltransferase" evidence="1">
    <location>
        <begin position="103"/>
        <end position="263"/>
    </location>
</feature>
<dbReference type="Gene3D" id="3.40.630.30">
    <property type="match status" value="1"/>
</dbReference>
<accession>A0AAE3EJ46</accession>
<dbReference type="SUPFAM" id="SSF55729">
    <property type="entry name" value="Acyl-CoA N-acyltransferases (Nat)"/>
    <property type="match status" value="1"/>
</dbReference>
<dbReference type="Pfam" id="PF00583">
    <property type="entry name" value="Acetyltransf_1"/>
    <property type="match status" value="1"/>
</dbReference>
<gene>
    <name evidence="2" type="ORF">K7J14_14745</name>
</gene>